<dbReference type="Gene3D" id="3.40.309.10">
    <property type="entry name" value="Aldehyde Dehydrogenase, Chain A, domain 2"/>
    <property type="match status" value="1"/>
</dbReference>
<dbReference type="AlphaFoldDB" id="A0A2T7USA4"/>
<dbReference type="OrthoDB" id="9812625at2"/>
<reference evidence="4 5" key="1">
    <citation type="journal article" date="2011" name="Syst. Appl. Microbiol.">
        <title>Defluviimonas denitrificans gen. nov., sp. nov., and Pararhodobacter aggregans gen. nov., sp. nov., non-phototrophic Rhodobacteraceae from the biofilter of a marine aquaculture.</title>
        <authorList>
            <person name="Foesel B.U."/>
            <person name="Drake H.L."/>
            <person name="Schramm A."/>
        </authorList>
    </citation>
    <scope>NUCLEOTIDE SEQUENCE [LARGE SCALE GENOMIC DNA]</scope>
    <source>
        <strain evidence="4 5">D1-19</strain>
    </source>
</reference>
<name>A0A2T7USA4_9RHOB</name>
<comment type="caution">
    <text evidence="4">The sequence shown here is derived from an EMBL/GenBank/DDBJ whole genome shotgun (WGS) entry which is preliminary data.</text>
</comment>
<dbReference type="InterPro" id="IPR016162">
    <property type="entry name" value="Ald_DH_N"/>
</dbReference>
<evidence type="ECO:0000256" key="1">
    <source>
        <dbReference type="ARBA" id="ARBA00009986"/>
    </source>
</evidence>
<feature type="domain" description="Aldehyde dehydrogenase" evidence="3">
    <location>
        <begin position="22"/>
        <end position="479"/>
    </location>
</feature>
<dbReference type="InterPro" id="IPR016161">
    <property type="entry name" value="Ald_DH/histidinol_DH"/>
</dbReference>
<protein>
    <submittedName>
        <fullName evidence="4">NAD-dependent succinate-semialdehyde dehydrogenase</fullName>
    </submittedName>
</protein>
<evidence type="ECO:0000256" key="2">
    <source>
        <dbReference type="ARBA" id="ARBA00023002"/>
    </source>
</evidence>
<keyword evidence="2" id="KW-0560">Oxidoreductase</keyword>
<dbReference type="GO" id="GO:0004777">
    <property type="term" value="F:succinate-semialdehyde dehydrogenase (NAD+) activity"/>
    <property type="evidence" value="ECO:0007669"/>
    <property type="project" value="TreeGrafter"/>
</dbReference>
<dbReference type="InterPro" id="IPR015590">
    <property type="entry name" value="Aldehyde_DH_dom"/>
</dbReference>
<accession>A0A2T7USA4</accession>
<dbReference type="Pfam" id="PF00171">
    <property type="entry name" value="Aldedh"/>
    <property type="match status" value="1"/>
</dbReference>
<comment type="similarity">
    <text evidence="1">Belongs to the aldehyde dehydrogenase family.</text>
</comment>
<sequence>MTKIDDRYGALQLFIAGEWLGAEGRVTEPVLNPATGEPVGLLPHASAADLDRATAAAETAFASWRRVPAYDRAMILRKAANLLRERADHIGRRMTLEQGKPFAEARMEALISADIFDYTADEGRRTYGRIVPARVPGMRWMVTREPVGPVAAFTPWNFPAVIPARKISAALATGCTMVIKPSEETPASVMELARALDDAGLPKGVLNVVYGVPGEVSERLIAAPEIRKITFTGSTSVGQQLAILAAKAGVKRATMELGGHAPVMIFADADVDAAVQALAGAKFRNAGQICIAPTRFYIHEAVHDRFVEGFAAAAEKLKVGDGMDPATTMGPLANPRRITAMQALVEDAVNHGASLRLGGEALGNRGNFFAPTILTDVPDTARIMNEEPFGPIAVTARFQSLDEVIHQANRLPFGLASYAFTRDSATAQALSDRVEAGMLGINNTMINMPETPFGGVKQSGYGSEGGTEGMDAYLVTKTISQS</sequence>
<dbReference type="GO" id="GO:0009450">
    <property type="term" value="P:gamma-aminobutyric acid catabolic process"/>
    <property type="evidence" value="ECO:0007669"/>
    <property type="project" value="TreeGrafter"/>
</dbReference>
<evidence type="ECO:0000259" key="3">
    <source>
        <dbReference type="Pfam" id="PF00171"/>
    </source>
</evidence>
<dbReference type="FunFam" id="3.40.605.10:FF:000033">
    <property type="entry name" value="NAD-dependent succinate-semialdehyde dehydrogenase"/>
    <property type="match status" value="1"/>
</dbReference>
<dbReference type="SUPFAM" id="SSF53720">
    <property type="entry name" value="ALDH-like"/>
    <property type="match status" value="1"/>
</dbReference>
<dbReference type="EMBL" id="QDDR01000005">
    <property type="protein sequence ID" value="PVE47506.1"/>
    <property type="molecule type" value="Genomic_DNA"/>
</dbReference>
<evidence type="ECO:0000313" key="4">
    <source>
        <dbReference type="EMBL" id="PVE47506.1"/>
    </source>
</evidence>
<dbReference type="InterPro" id="IPR016163">
    <property type="entry name" value="Ald_DH_C"/>
</dbReference>
<dbReference type="PROSITE" id="PS00070">
    <property type="entry name" value="ALDEHYDE_DEHYDR_CYS"/>
    <property type="match status" value="1"/>
</dbReference>
<dbReference type="InterPro" id="IPR050740">
    <property type="entry name" value="Aldehyde_DH_Superfamily"/>
</dbReference>
<dbReference type="PANTHER" id="PTHR43353">
    <property type="entry name" value="SUCCINATE-SEMIALDEHYDE DEHYDROGENASE, MITOCHONDRIAL"/>
    <property type="match status" value="1"/>
</dbReference>
<dbReference type="RefSeq" id="WP_107753958.1">
    <property type="nucleotide sequence ID" value="NZ_QBKF01000011.1"/>
</dbReference>
<organism evidence="4 5">
    <name type="scientific">Pararhodobacter aggregans</name>
    <dbReference type="NCBI Taxonomy" id="404875"/>
    <lineage>
        <taxon>Bacteria</taxon>
        <taxon>Pseudomonadati</taxon>
        <taxon>Pseudomonadota</taxon>
        <taxon>Alphaproteobacteria</taxon>
        <taxon>Rhodobacterales</taxon>
        <taxon>Paracoccaceae</taxon>
        <taxon>Pararhodobacter</taxon>
    </lineage>
</organism>
<gene>
    <name evidence="4" type="ORF">DDE23_11750</name>
</gene>
<dbReference type="Gene3D" id="3.40.605.10">
    <property type="entry name" value="Aldehyde Dehydrogenase, Chain A, domain 1"/>
    <property type="match status" value="1"/>
</dbReference>
<proteinExistence type="inferred from homology"/>
<dbReference type="FunFam" id="3.40.309.10:FF:000009">
    <property type="entry name" value="Aldehyde dehydrogenase A"/>
    <property type="match status" value="1"/>
</dbReference>
<dbReference type="PANTHER" id="PTHR43353:SF5">
    <property type="entry name" value="SUCCINATE-SEMIALDEHYDE DEHYDROGENASE, MITOCHONDRIAL"/>
    <property type="match status" value="1"/>
</dbReference>
<dbReference type="Proteomes" id="UP000244810">
    <property type="component" value="Unassembled WGS sequence"/>
</dbReference>
<keyword evidence="5" id="KW-1185">Reference proteome</keyword>
<evidence type="ECO:0000313" key="5">
    <source>
        <dbReference type="Proteomes" id="UP000244810"/>
    </source>
</evidence>
<dbReference type="CDD" id="cd07103">
    <property type="entry name" value="ALDH_F5_SSADH_GabD"/>
    <property type="match status" value="1"/>
</dbReference>
<dbReference type="InterPro" id="IPR016160">
    <property type="entry name" value="Ald_DH_CS_CYS"/>
</dbReference>